<dbReference type="EMBL" id="LKAM01000001">
    <property type="protein sequence ID" value="KUM50776.1"/>
    <property type="molecule type" value="Genomic_DNA"/>
</dbReference>
<keyword evidence="1" id="KW-0496">Mitochondrion</keyword>
<organism evidence="1">
    <name type="scientific">Picea glauca</name>
    <name type="common">White spruce</name>
    <name type="synonym">Pinus glauca</name>
    <dbReference type="NCBI Taxonomy" id="3330"/>
    <lineage>
        <taxon>Eukaryota</taxon>
        <taxon>Viridiplantae</taxon>
        <taxon>Streptophyta</taxon>
        <taxon>Embryophyta</taxon>
        <taxon>Tracheophyta</taxon>
        <taxon>Spermatophyta</taxon>
        <taxon>Pinopsida</taxon>
        <taxon>Pinidae</taxon>
        <taxon>Conifers I</taxon>
        <taxon>Pinales</taxon>
        <taxon>Pinaceae</taxon>
        <taxon>Picea</taxon>
    </lineage>
</organism>
<geneLocation type="mitochondrion" evidence="1"/>
<gene>
    <name evidence="1" type="ORF">ABT39_MTgene620</name>
</gene>
<protein>
    <recommendedName>
        <fullName evidence="2">Integrase zinc-binding domain-containing protein</fullName>
    </recommendedName>
</protein>
<sequence>MVPWDVCIIPKDVGGLGLIDVETQGSILAAKWVVQCLTNFLTKLIFPKNDCMDLLLYVDKNGERRGNWMTAIKEYDLDFKPSKIVRGQGLCKLAVESNDQAVEEDQGWDNELAVMSNEVLFTTTQESSWYADMKYFLHHGACPSHLGPRERRALRLKSAQYSLINDVLFRKNYDGVLLRCLEQDDAEKVLKDLHDGPAGGHFSGDTTANKVLRAGYYRPTLFKDAHAHARKCKIFRFGAGR</sequence>
<proteinExistence type="predicted"/>
<evidence type="ECO:0008006" key="2">
    <source>
        <dbReference type="Google" id="ProtNLM"/>
    </source>
</evidence>
<dbReference type="AlphaFoldDB" id="A0A101M477"/>
<dbReference type="PANTHER" id="PTHR48475">
    <property type="entry name" value="RIBONUCLEASE H"/>
    <property type="match status" value="1"/>
</dbReference>
<name>A0A101M477_PICGL</name>
<accession>A0A101M477</accession>
<reference evidence="1" key="1">
    <citation type="journal article" date="2015" name="Genome Biol. Evol.">
        <title>Organellar Genomes of White Spruce (Picea glauca): Assembly and Annotation.</title>
        <authorList>
            <person name="Jackman S.D."/>
            <person name="Warren R.L."/>
            <person name="Gibb E.A."/>
            <person name="Vandervalk B.P."/>
            <person name="Mohamadi H."/>
            <person name="Chu J."/>
            <person name="Raymond A."/>
            <person name="Pleasance S."/>
            <person name="Coope R."/>
            <person name="Wildung M.R."/>
            <person name="Ritland C.E."/>
            <person name="Bousquet J."/>
            <person name="Jones S.J."/>
            <person name="Bohlmann J."/>
            <person name="Birol I."/>
        </authorList>
    </citation>
    <scope>NUCLEOTIDE SEQUENCE [LARGE SCALE GENOMIC DNA]</scope>
    <source>
        <tissue evidence="1">Flushing bud</tissue>
    </source>
</reference>
<evidence type="ECO:0000313" key="1">
    <source>
        <dbReference type="EMBL" id="KUM50776.1"/>
    </source>
</evidence>
<dbReference type="PANTHER" id="PTHR48475:SF1">
    <property type="entry name" value="RNASE H TYPE-1 DOMAIN-CONTAINING PROTEIN"/>
    <property type="match status" value="1"/>
</dbReference>
<dbReference type="Gene3D" id="1.10.340.70">
    <property type="match status" value="1"/>
</dbReference>
<comment type="caution">
    <text evidence="1">The sequence shown here is derived from an EMBL/GenBank/DDBJ whole genome shotgun (WGS) entry which is preliminary data.</text>
</comment>